<proteinExistence type="predicted"/>
<gene>
    <name evidence="2" type="ORF">KHX94_02470</name>
</gene>
<protein>
    <submittedName>
        <fullName evidence="2">Uncharacterized protein</fullName>
    </submittedName>
</protein>
<dbReference type="Proteomes" id="UP000676428">
    <property type="component" value="Chromosome"/>
</dbReference>
<name>A0ABX8DIH2_9GAMM</name>
<feature type="signal peptide" evidence="1">
    <location>
        <begin position="1"/>
        <end position="22"/>
    </location>
</feature>
<accession>A0ABX8DIH2</accession>
<keyword evidence="3" id="KW-1185">Reference proteome</keyword>
<feature type="chain" id="PRO_5046798572" evidence="1">
    <location>
        <begin position="23"/>
        <end position="210"/>
    </location>
</feature>
<keyword evidence="1" id="KW-0732">Signal</keyword>
<evidence type="ECO:0000313" key="3">
    <source>
        <dbReference type="Proteomes" id="UP000676428"/>
    </source>
</evidence>
<organism evidence="2 3">
    <name type="scientific">Shewanella dokdonensis</name>
    <dbReference type="NCBI Taxonomy" id="712036"/>
    <lineage>
        <taxon>Bacteria</taxon>
        <taxon>Pseudomonadati</taxon>
        <taxon>Pseudomonadota</taxon>
        <taxon>Gammaproteobacteria</taxon>
        <taxon>Alteromonadales</taxon>
        <taxon>Shewanellaceae</taxon>
        <taxon>Shewanella</taxon>
    </lineage>
</organism>
<dbReference type="EMBL" id="CP074572">
    <property type="protein sequence ID" value="QVK23617.1"/>
    <property type="molecule type" value="Genomic_DNA"/>
</dbReference>
<evidence type="ECO:0000313" key="2">
    <source>
        <dbReference type="EMBL" id="QVK23617.1"/>
    </source>
</evidence>
<sequence length="210" mass="23091">MRTFISLILATLILGNVISAEAAPSAALIAEYNQAAAKGDMGSVLLKLEQLKQQQADDPLTLVYWGSAKTMTAKDEFWPWSKYQCAETGLNAIDKSLVLLAQAPNDERRLGLDIRSLTQALAAVTYTAVPKMFNRFERGYDLFITLLASPQFQAVPAEYTAWIYQRAISAALVAKDLARAQQWQQQLAKQAPTHPLTQTMAAMIAKAKGE</sequence>
<reference evidence="2 3" key="1">
    <citation type="journal article" date="2012" name="Int. J. Syst. Evol. Microbiol.">
        <title>Shewanella dokdonensis sp. nov., isolated from seawater.</title>
        <authorList>
            <person name="Sung H.R."/>
            <person name="Yoon J.H."/>
            <person name="Ghim S.Y."/>
        </authorList>
    </citation>
    <scope>NUCLEOTIDE SEQUENCE [LARGE SCALE GENOMIC DNA]</scope>
    <source>
        <strain evidence="2 3">DSM 23626</strain>
    </source>
</reference>
<evidence type="ECO:0000256" key="1">
    <source>
        <dbReference type="SAM" id="SignalP"/>
    </source>
</evidence>
<dbReference type="RefSeq" id="WP_213682237.1">
    <property type="nucleotide sequence ID" value="NZ_CP074572.1"/>
</dbReference>